<protein>
    <submittedName>
        <fullName evidence="1">Uncharacterized protein</fullName>
    </submittedName>
</protein>
<reference evidence="2" key="1">
    <citation type="journal article" date="2017" name="Nat. Ecol. Evol.">
        <title>Genome expansion and lineage-specific genetic innovations in the forest pathogenic fungi Armillaria.</title>
        <authorList>
            <person name="Sipos G."/>
            <person name="Prasanna A.N."/>
            <person name="Walter M.C."/>
            <person name="O'Connor E."/>
            <person name="Balint B."/>
            <person name="Krizsan K."/>
            <person name="Kiss B."/>
            <person name="Hess J."/>
            <person name="Varga T."/>
            <person name="Slot J."/>
            <person name="Riley R."/>
            <person name="Boka B."/>
            <person name="Rigling D."/>
            <person name="Barry K."/>
            <person name="Lee J."/>
            <person name="Mihaltcheva S."/>
            <person name="LaButti K."/>
            <person name="Lipzen A."/>
            <person name="Waldron R."/>
            <person name="Moloney N.M."/>
            <person name="Sperisen C."/>
            <person name="Kredics L."/>
            <person name="Vagvoelgyi C."/>
            <person name="Patrignani A."/>
            <person name="Fitzpatrick D."/>
            <person name="Nagy I."/>
            <person name="Doyle S."/>
            <person name="Anderson J.B."/>
            <person name="Grigoriev I.V."/>
            <person name="Gueldener U."/>
            <person name="Muensterkoetter M."/>
            <person name="Nagy L.G."/>
        </authorList>
    </citation>
    <scope>NUCLEOTIDE SEQUENCE [LARGE SCALE GENOMIC DNA]</scope>
    <source>
        <strain evidence="2">28-4</strain>
    </source>
</reference>
<name>A0A2H3BEF7_9AGAR</name>
<gene>
    <name evidence="1" type="ORF">ARMSODRAFT_1004510</name>
</gene>
<accession>A0A2H3BEF7</accession>
<evidence type="ECO:0000313" key="1">
    <source>
        <dbReference type="EMBL" id="PBK69261.1"/>
    </source>
</evidence>
<proteinExistence type="predicted"/>
<evidence type="ECO:0000313" key="2">
    <source>
        <dbReference type="Proteomes" id="UP000218334"/>
    </source>
</evidence>
<dbReference type="AlphaFoldDB" id="A0A2H3BEF7"/>
<dbReference type="EMBL" id="KZ293430">
    <property type="protein sequence ID" value="PBK69261.1"/>
    <property type="molecule type" value="Genomic_DNA"/>
</dbReference>
<sequence>MQNAAVKYLMRRLRGGSSSLITAAFKNTLAYYQKMRNIVIFEIENLPVKKALGRSRASRANSVTQAKDESAPLYRPDAAQRKVQASVFGKMIRCQTIPHAASGCGDSTESELKVAWTKDLKISISNRLRSKADRTRLQKVRTSSDPSSVQTDSNNIPFPELEARVSRREIASVQRTGELRESYSSASPRLIFQLSEVKEQHLAGFC</sequence>
<organism evidence="1 2">
    <name type="scientific">Armillaria solidipes</name>
    <dbReference type="NCBI Taxonomy" id="1076256"/>
    <lineage>
        <taxon>Eukaryota</taxon>
        <taxon>Fungi</taxon>
        <taxon>Dikarya</taxon>
        <taxon>Basidiomycota</taxon>
        <taxon>Agaricomycotina</taxon>
        <taxon>Agaricomycetes</taxon>
        <taxon>Agaricomycetidae</taxon>
        <taxon>Agaricales</taxon>
        <taxon>Marasmiineae</taxon>
        <taxon>Physalacriaceae</taxon>
        <taxon>Armillaria</taxon>
    </lineage>
</organism>
<dbReference type="Proteomes" id="UP000218334">
    <property type="component" value="Unassembled WGS sequence"/>
</dbReference>
<keyword evidence="2" id="KW-1185">Reference proteome</keyword>